<keyword evidence="5 17" id="KW-0068">Autocatalytic cleavage</keyword>
<gene>
    <name evidence="19" type="primary">Dsim\GD23679</name>
    <name evidence="19" type="ORF">Dsimw501_GD23679</name>
</gene>
<feature type="active site" description="Proton acceptor; for processing activity" evidence="14">
    <location>
        <position position="281"/>
    </location>
</feature>
<keyword evidence="6 13" id="KW-0745">Spermidine biosynthesis</keyword>
<evidence type="ECO:0000313" key="19">
    <source>
        <dbReference type="EMBL" id="KMY89494.1"/>
    </source>
</evidence>
<feature type="active site" description="Proton donor; for catalytic activity" evidence="14">
    <location>
        <position position="124"/>
    </location>
</feature>
<keyword evidence="11 13" id="KW-0670">Pyruvate</keyword>
<evidence type="ECO:0000256" key="15">
    <source>
        <dbReference type="PIRSR" id="PIRSR001355-2"/>
    </source>
</evidence>
<dbReference type="InterPro" id="IPR001985">
    <property type="entry name" value="S-AdoMet_decarboxylase_euk"/>
</dbReference>
<dbReference type="EMBL" id="CM002910">
    <property type="protein sequence ID" value="KMY89494.1"/>
    <property type="molecule type" value="Genomic_DNA"/>
</dbReference>
<dbReference type="AlphaFoldDB" id="A0A0J9R0X2"/>
<feature type="binding site" evidence="15">
    <location>
        <position position="109"/>
    </location>
    <ligand>
        <name>substrate</name>
    </ligand>
</feature>
<comment type="cofactor">
    <cofactor evidence="13">
        <name>pyruvate</name>
        <dbReference type="ChEBI" id="CHEBI:15361"/>
    </cofactor>
    <text evidence="13">Binds 1 pyruvoyl group covalently per subunit.</text>
</comment>
<dbReference type="SUPFAM" id="SSF56276">
    <property type="entry name" value="S-adenosylmethionine decarboxylase"/>
    <property type="match status" value="1"/>
</dbReference>
<dbReference type="GO" id="GO:0050829">
    <property type="term" value="P:defense response to Gram-negative bacterium"/>
    <property type="evidence" value="ECO:0007669"/>
    <property type="project" value="EnsemblMetazoa"/>
</dbReference>
<evidence type="ECO:0000256" key="10">
    <source>
        <dbReference type="ARBA" id="ARBA00023270"/>
    </source>
</evidence>
<feature type="modified residue" description="Pyruvic acid (Ser); by autocatalysis" evidence="16">
    <location>
        <position position="110"/>
    </location>
</feature>
<reference evidence="19" key="1">
    <citation type="journal article" date="2013" name="Genome Res.">
        <title>A second-generation assembly of the Drosophila simulans genome provides new insights into patterns of lineage-specific divergence.</title>
        <authorList>
            <person name="Hu T.T."/>
            <person name="Eisen M.B."/>
            <person name="Thornton K.R."/>
            <person name="Andolfatto P."/>
        </authorList>
    </citation>
    <scope>NUCLEOTIDE SEQUENCE [LARGE SCALE GENOMIC DNA]</scope>
    <source>
        <strain evidence="19">W501</strain>
    </source>
</reference>
<dbReference type="Pfam" id="PF01536">
    <property type="entry name" value="SAM_decarbox"/>
    <property type="match status" value="1"/>
</dbReference>
<evidence type="ECO:0000256" key="13">
    <source>
        <dbReference type="PIRNR" id="PIRNR001355"/>
    </source>
</evidence>
<evidence type="ECO:0000256" key="5">
    <source>
        <dbReference type="ARBA" id="ARBA00022813"/>
    </source>
</evidence>
<dbReference type="InterPro" id="IPR048283">
    <property type="entry name" value="AdoMetDC-like"/>
</dbReference>
<dbReference type="GO" id="GO:0006597">
    <property type="term" value="P:spermine biosynthetic process"/>
    <property type="evidence" value="ECO:0007669"/>
    <property type="project" value="InterPro"/>
</dbReference>
<reference evidence="19" key="2">
    <citation type="submission" date="2014-06" db="EMBL/GenBank/DDBJ databases">
        <authorList>
            <person name="Hu T."/>
            <person name="Eisen M.B."/>
            <person name="Thornton K.R."/>
            <person name="Andolfatto P."/>
        </authorList>
    </citation>
    <scope>NUCLEOTIDE SEQUENCE</scope>
    <source>
        <strain evidence="19">W501</strain>
    </source>
</reference>
<dbReference type="GO" id="GO:0004014">
    <property type="term" value="F:adenosylmethionine decarboxylase activity"/>
    <property type="evidence" value="ECO:0007669"/>
    <property type="project" value="UniProtKB-EC"/>
</dbReference>
<dbReference type="Gene3D" id="3.60.90.10">
    <property type="entry name" value="S-adenosylmethionine decarboxylase"/>
    <property type="match status" value="1"/>
</dbReference>
<dbReference type="PROSITE" id="PS01336">
    <property type="entry name" value="ADOMETDC"/>
    <property type="match status" value="1"/>
</dbReference>
<dbReference type="Proteomes" id="UP000035880">
    <property type="component" value="Chromosome 2L"/>
</dbReference>
<feature type="chain" id="PRO_5042322776" description="S-adenosylmethionine decarboxylase beta chain" evidence="18">
    <location>
        <begin position="1"/>
        <end position="109"/>
    </location>
</feature>
<evidence type="ECO:0000256" key="7">
    <source>
        <dbReference type="ARBA" id="ARBA00023115"/>
    </source>
</evidence>
<dbReference type="OrthoDB" id="1068353at2759"/>
<dbReference type="InterPro" id="IPR016067">
    <property type="entry name" value="S-AdoMet_deCO2ase_core"/>
</dbReference>
<accession>A0A0J9R0X2</accession>
<feature type="active site" description="Proton acceptor; for processing activity" evidence="14">
    <location>
        <position position="295"/>
    </location>
</feature>
<dbReference type="InterPro" id="IPR018166">
    <property type="entry name" value="S-AdoMet_deCO2ase_CS"/>
</dbReference>
<feature type="binding site" evidence="15">
    <location>
        <position position="53"/>
    </location>
    <ligand>
        <name>substrate</name>
    </ligand>
</feature>
<evidence type="ECO:0000256" key="17">
    <source>
        <dbReference type="PIRSR" id="PIRSR001355-4"/>
    </source>
</evidence>
<feature type="active site" description="Schiff-base intermediate with substrate; via pyruvic acid" evidence="14">
    <location>
        <position position="110"/>
    </location>
</feature>
<evidence type="ECO:0000256" key="2">
    <source>
        <dbReference type="ARBA" id="ARBA00008466"/>
    </source>
</evidence>
<feature type="chain" id="PRO_5042322775" description="S-adenosylmethionine decarboxylase alpha chain" evidence="18">
    <location>
        <begin position="110"/>
        <end position="391"/>
    </location>
</feature>
<dbReference type="UniPathway" id="UPA00331">
    <property type="reaction ID" value="UER00451"/>
</dbReference>
<dbReference type="PIRSF" id="PIRSF001355">
    <property type="entry name" value="S-AdenosylMet_decarboxylase"/>
    <property type="match status" value="1"/>
</dbReference>
<evidence type="ECO:0000256" key="11">
    <source>
        <dbReference type="ARBA" id="ARBA00023317"/>
    </source>
</evidence>
<dbReference type="FunFam" id="3.60.90.10:FF:000018">
    <property type="entry name" value="S-adenosylmethionine decarboxylase proenzyme"/>
    <property type="match status" value="1"/>
</dbReference>
<feature type="site" description="Cleavage (non-hydrolytic); by autolysis" evidence="17">
    <location>
        <begin position="109"/>
        <end position="110"/>
    </location>
</feature>
<evidence type="ECO:0000256" key="14">
    <source>
        <dbReference type="PIRSR" id="PIRSR001355-1"/>
    </source>
</evidence>
<comment type="pathway">
    <text evidence="1 13">Amine and polyamine biosynthesis; S-adenosylmethioninamine biosynthesis; S-adenosylmethioninamine from S-adenosyl-L-methionine: step 1/1.</text>
</comment>
<sequence>MLLESRTIDRVQQTLRIDRPIVYFTSPGVVLVSDQIHLLLPASSMLENGSHFFEGVEKLLEIWFEESSNGDDDLRNISRSDWENVLSNVNCQIISTSKNDIIDAFVLSESSMFVSKRRWILKTCGTTTPLKCLGQLLKLAEANGYNVVADLFYSRKNFTRPEAQITPHQGFTEEVTYLDSIFPNGRSYCLGSMNLECWYLYTFSRSDIKISPQLISDDKNVDSDPDQTIEILMQDLDPETMSIFYKNKFNDANGATVKSGIDTILPTMHIDDFLFDPCGYSMNGINDKGEYMTIHITPENQFSYVSFETNVALSNYRKLINQVINTFKPGKFIVTIFANKCSLAYETMKELEVEYSQGSHWKRTDMQCCNFPSYNLLFAQYSHSEKTGDNL</sequence>
<keyword evidence="7 13" id="KW-0620">Polyamine biosynthesis</keyword>
<keyword evidence="9 13" id="KW-0456">Lyase</keyword>
<name>A0A0J9R0X2_DROSI</name>
<evidence type="ECO:0000256" key="9">
    <source>
        <dbReference type="ARBA" id="ARBA00023239"/>
    </source>
</evidence>
<reference evidence="19" key="3">
    <citation type="submission" date="2015-04" db="EMBL/GenBank/DDBJ databases">
        <authorList>
            <consortium name="FlyBase"/>
        </authorList>
    </citation>
    <scope>NUCLEOTIDE SEQUENCE</scope>
    <source>
        <strain evidence="19">W501</strain>
    </source>
</reference>
<dbReference type="GO" id="GO:0008295">
    <property type="term" value="P:spermidine biosynthetic process"/>
    <property type="evidence" value="ECO:0007669"/>
    <property type="project" value="UniProtKB-KW"/>
</dbReference>
<keyword evidence="3 13" id="KW-0949">S-adenosyl-L-methionine</keyword>
<dbReference type="PANTHER" id="PTHR11570">
    <property type="entry name" value="S-ADENOSYLMETHIONINE DECARBOXYLASE"/>
    <property type="match status" value="1"/>
</dbReference>
<dbReference type="EC" id="4.1.1.50" evidence="13"/>
<evidence type="ECO:0000256" key="16">
    <source>
        <dbReference type="PIRSR" id="PIRSR001355-3"/>
    </source>
</evidence>
<proteinExistence type="inferred from homology"/>
<evidence type="ECO:0000256" key="12">
    <source>
        <dbReference type="ARBA" id="ARBA00048112"/>
    </source>
</evidence>
<dbReference type="PANTHER" id="PTHR11570:SF0">
    <property type="entry name" value="S-ADENOSYLMETHIONINE DECARBOXYLASE PROENZYME"/>
    <property type="match status" value="1"/>
</dbReference>
<dbReference type="Bgee" id="FBgn0195056">
    <property type="expression patterns" value="Expressed in male reproductive system and 3 other cell types or tissues"/>
</dbReference>
<protein>
    <recommendedName>
        <fullName evidence="13">S-adenosylmethionine decarboxylase proenzyme</fullName>
        <ecNumber evidence="13">4.1.1.50</ecNumber>
    </recommendedName>
</protein>
<feature type="binding site" evidence="15">
    <location>
        <position position="275"/>
    </location>
    <ligand>
        <name>substrate</name>
    </ligand>
</feature>
<keyword evidence="4 13" id="KW-0210">Decarboxylase</keyword>
<evidence type="ECO:0000256" key="4">
    <source>
        <dbReference type="ARBA" id="ARBA00022793"/>
    </source>
</evidence>
<dbReference type="NCBIfam" id="TIGR00535">
    <property type="entry name" value="SAM_DCase"/>
    <property type="match status" value="1"/>
</dbReference>
<feature type="binding site" evidence="15">
    <location>
        <position position="299"/>
    </location>
    <ligand>
        <name>substrate</name>
    </ligand>
</feature>
<organism evidence="19">
    <name type="scientific">Drosophila simulans</name>
    <name type="common">Fruit fly</name>
    <dbReference type="NCBI Taxonomy" id="7240"/>
    <lineage>
        <taxon>Eukaryota</taxon>
        <taxon>Metazoa</taxon>
        <taxon>Ecdysozoa</taxon>
        <taxon>Arthropoda</taxon>
        <taxon>Hexapoda</taxon>
        <taxon>Insecta</taxon>
        <taxon>Pterygota</taxon>
        <taxon>Neoptera</taxon>
        <taxon>Endopterygota</taxon>
        <taxon>Diptera</taxon>
        <taxon>Brachycera</taxon>
        <taxon>Muscomorpha</taxon>
        <taxon>Ephydroidea</taxon>
        <taxon>Drosophilidae</taxon>
        <taxon>Drosophila</taxon>
        <taxon>Sophophora</taxon>
    </lineage>
</organism>
<evidence type="ECO:0000256" key="8">
    <source>
        <dbReference type="ARBA" id="ARBA00023145"/>
    </source>
</evidence>
<comment type="catalytic activity">
    <reaction evidence="12 13">
        <text>S-adenosyl-L-methionine + H(+) = S-adenosyl 3-(methylsulfanyl)propylamine + CO2</text>
        <dbReference type="Rhea" id="RHEA:15981"/>
        <dbReference type="ChEBI" id="CHEBI:15378"/>
        <dbReference type="ChEBI" id="CHEBI:16526"/>
        <dbReference type="ChEBI" id="CHEBI:57443"/>
        <dbReference type="ChEBI" id="CHEBI:59789"/>
        <dbReference type="EC" id="4.1.1.50"/>
    </reaction>
</comment>
<keyword evidence="10 13" id="KW-0704">Schiff base</keyword>
<dbReference type="KEGG" id="dsi:Dsimw501_GD23679"/>
<comment type="similarity">
    <text evidence="2 13">Belongs to the eukaryotic AdoMetDC family.</text>
</comment>
<evidence type="ECO:0000256" key="6">
    <source>
        <dbReference type="ARBA" id="ARBA00023066"/>
    </source>
</evidence>
<evidence type="ECO:0000256" key="3">
    <source>
        <dbReference type="ARBA" id="ARBA00022691"/>
    </source>
</evidence>
<keyword evidence="8 13" id="KW-0865">Zymogen</keyword>
<dbReference type="GO" id="GO:0005829">
    <property type="term" value="C:cytosol"/>
    <property type="evidence" value="ECO:0007669"/>
    <property type="project" value="TreeGrafter"/>
</dbReference>
<evidence type="ECO:0000256" key="18">
    <source>
        <dbReference type="PIRSR" id="PIRSR001355-5"/>
    </source>
</evidence>
<evidence type="ECO:0000256" key="1">
    <source>
        <dbReference type="ARBA" id="ARBA00004911"/>
    </source>
</evidence>